<proteinExistence type="predicted"/>
<reference evidence="3 4" key="1">
    <citation type="submission" date="2019-05" db="EMBL/GenBank/DDBJ databases">
        <title>Another draft genome of Portunus trituberculatus and its Hox gene families provides insights of decapod evolution.</title>
        <authorList>
            <person name="Jeong J.-H."/>
            <person name="Song I."/>
            <person name="Kim S."/>
            <person name="Choi T."/>
            <person name="Kim D."/>
            <person name="Ryu S."/>
            <person name="Kim W."/>
        </authorList>
    </citation>
    <scope>NUCLEOTIDE SEQUENCE [LARGE SCALE GENOMIC DNA]</scope>
    <source>
        <tissue evidence="3">Muscle</tissue>
    </source>
</reference>
<keyword evidence="4" id="KW-1185">Reference proteome</keyword>
<dbReference type="OrthoDB" id="6375705at2759"/>
<dbReference type="PROSITE" id="PS00233">
    <property type="entry name" value="CHIT_BIND_RR_1"/>
    <property type="match status" value="1"/>
</dbReference>
<keyword evidence="1 2" id="KW-0193">Cuticle</keyword>
<dbReference type="GO" id="GO:0008010">
    <property type="term" value="F:structural constituent of chitin-based larval cuticle"/>
    <property type="evidence" value="ECO:0007669"/>
    <property type="project" value="TreeGrafter"/>
</dbReference>
<accession>A0A5B7GV47</accession>
<dbReference type="InterPro" id="IPR000618">
    <property type="entry name" value="Insect_cuticle"/>
</dbReference>
<evidence type="ECO:0000256" key="1">
    <source>
        <dbReference type="ARBA" id="ARBA00022460"/>
    </source>
</evidence>
<dbReference type="PANTHER" id="PTHR10380:SF173">
    <property type="entry name" value="CUTICULAR PROTEIN 47EF, ISOFORM C-RELATED"/>
    <property type="match status" value="1"/>
</dbReference>
<name>A0A5B7GV47_PORTR</name>
<dbReference type="InterPro" id="IPR050468">
    <property type="entry name" value="Cuticle_Struct_Prot"/>
</dbReference>
<dbReference type="PANTHER" id="PTHR10380">
    <property type="entry name" value="CUTICLE PROTEIN"/>
    <property type="match status" value="1"/>
</dbReference>
<comment type="caution">
    <text evidence="3">The sequence shown here is derived from an EMBL/GenBank/DDBJ whole genome shotgun (WGS) entry which is preliminary data.</text>
</comment>
<dbReference type="InterPro" id="IPR031311">
    <property type="entry name" value="CHIT_BIND_RR_consensus"/>
</dbReference>
<dbReference type="Pfam" id="PF00379">
    <property type="entry name" value="Chitin_bind_4"/>
    <property type="match status" value="1"/>
</dbReference>
<evidence type="ECO:0000313" key="4">
    <source>
        <dbReference type="Proteomes" id="UP000324222"/>
    </source>
</evidence>
<dbReference type="Proteomes" id="UP000324222">
    <property type="component" value="Unassembled WGS sequence"/>
</dbReference>
<evidence type="ECO:0000256" key="2">
    <source>
        <dbReference type="PROSITE-ProRule" id="PRU00497"/>
    </source>
</evidence>
<dbReference type="GO" id="GO:0062129">
    <property type="term" value="C:chitin-based extracellular matrix"/>
    <property type="evidence" value="ECO:0007669"/>
    <property type="project" value="TreeGrafter"/>
</dbReference>
<protein>
    <submittedName>
        <fullName evidence="3">Cuticle protein AMP1A</fullName>
    </submittedName>
</protein>
<dbReference type="PRINTS" id="PR00947">
    <property type="entry name" value="CUTICLE"/>
</dbReference>
<dbReference type="PROSITE" id="PS51155">
    <property type="entry name" value="CHIT_BIND_RR_2"/>
    <property type="match status" value="1"/>
</dbReference>
<dbReference type="EMBL" id="VSRR010021703">
    <property type="protein sequence ID" value="MPC64151.1"/>
    <property type="molecule type" value="Genomic_DNA"/>
</dbReference>
<dbReference type="AlphaFoldDB" id="A0A5B7GV47"/>
<gene>
    <name evidence="3" type="primary">CU1A_2</name>
    <name evidence="3" type="ORF">E2C01_058263</name>
</gene>
<evidence type="ECO:0000313" key="3">
    <source>
        <dbReference type="EMBL" id="MPC64151.1"/>
    </source>
</evidence>
<sequence>MLFVFTVLCVCVFCSLSPWLILPLFSLQVLLACLFALSAAAPQFLRPSRTSQPFIPFIPPQPQNNRIIQVLRDSRDDRGDGNYNYEFETENGIYTNVEGRTGLAGQTNQAGSFRFTLPDGTLAEVTFVADEAGFRAQSPLLPQAPPMPAHALEQIRKAEEERARGVQFDNRGFRIGGF</sequence>
<organism evidence="3 4">
    <name type="scientific">Portunus trituberculatus</name>
    <name type="common">Swimming crab</name>
    <name type="synonym">Neptunus trituberculatus</name>
    <dbReference type="NCBI Taxonomy" id="210409"/>
    <lineage>
        <taxon>Eukaryota</taxon>
        <taxon>Metazoa</taxon>
        <taxon>Ecdysozoa</taxon>
        <taxon>Arthropoda</taxon>
        <taxon>Crustacea</taxon>
        <taxon>Multicrustacea</taxon>
        <taxon>Malacostraca</taxon>
        <taxon>Eumalacostraca</taxon>
        <taxon>Eucarida</taxon>
        <taxon>Decapoda</taxon>
        <taxon>Pleocyemata</taxon>
        <taxon>Brachyura</taxon>
        <taxon>Eubrachyura</taxon>
        <taxon>Portunoidea</taxon>
        <taxon>Portunidae</taxon>
        <taxon>Portuninae</taxon>
        <taxon>Portunus</taxon>
    </lineage>
</organism>